<dbReference type="GO" id="GO:0016787">
    <property type="term" value="F:hydrolase activity"/>
    <property type="evidence" value="ECO:0007669"/>
    <property type="project" value="UniProtKB-KW"/>
</dbReference>
<accession>A0A136KKF3</accession>
<dbReference type="PANTHER" id="PTHR15394:SF3">
    <property type="entry name" value="SERINE HYDROLASE RBBP9"/>
    <property type="match status" value="1"/>
</dbReference>
<evidence type="ECO:0000313" key="2">
    <source>
        <dbReference type="Proteomes" id="UP000070449"/>
    </source>
</evidence>
<gene>
    <name evidence="1" type="primary">ydeN</name>
    <name evidence="1" type="ORF">UZ20_WS6002000225</name>
</gene>
<dbReference type="Gene3D" id="3.40.50.1820">
    <property type="entry name" value="alpha/beta hydrolase"/>
    <property type="match status" value="1"/>
</dbReference>
<dbReference type="InterPro" id="IPR010662">
    <property type="entry name" value="RBBP9/YdeN"/>
</dbReference>
<name>A0A136KKF3_9BACT</name>
<evidence type="ECO:0000313" key="1">
    <source>
        <dbReference type="EMBL" id="KXK09916.1"/>
    </source>
</evidence>
<dbReference type="SUPFAM" id="SSF53474">
    <property type="entry name" value="alpha/beta-Hydrolases"/>
    <property type="match status" value="1"/>
</dbReference>
<organism evidence="1 2">
    <name type="scientific">candidate division WS6 bacterium OLB21</name>
    <dbReference type="NCBI Taxonomy" id="1617427"/>
    <lineage>
        <taxon>Bacteria</taxon>
        <taxon>Candidatus Dojkabacteria</taxon>
    </lineage>
</organism>
<keyword evidence="1" id="KW-0378">Hydrolase</keyword>
<comment type="caution">
    <text evidence="1">The sequence shown here is derived from an EMBL/GenBank/DDBJ whole genome shotgun (WGS) entry which is preliminary data.</text>
</comment>
<dbReference type="EMBL" id="JYPD01000011">
    <property type="protein sequence ID" value="KXK09916.1"/>
    <property type="molecule type" value="Genomic_DNA"/>
</dbReference>
<dbReference type="PATRIC" id="fig|1617427.3.peg.240"/>
<dbReference type="Pfam" id="PF06821">
    <property type="entry name" value="Ser_hydrolase"/>
    <property type="match status" value="1"/>
</dbReference>
<dbReference type="Proteomes" id="UP000070449">
    <property type="component" value="Unassembled WGS sequence"/>
</dbReference>
<reference evidence="1 2" key="1">
    <citation type="submission" date="2015-02" db="EMBL/GenBank/DDBJ databases">
        <title>Improved understanding of the partial-nitritation anammox process through 23 genomes representing the majority of the microbial community.</title>
        <authorList>
            <person name="Speth D.R."/>
            <person name="In T Zandt M."/>
            <person name="Guerrero Cruz S."/>
            <person name="Jetten M.S."/>
            <person name="Dutilh B.E."/>
        </authorList>
    </citation>
    <scope>NUCLEOTIDE SEQUENCE [LARGE SCALE GENOMIC DNA]</scope>
    <source>
        <strain evidence="1">OLB21</strain>
    </source>
</reference>
<protein>
    <submittedName>
        <fullName evidence="1">Putative hydrolase YdeN</fullName>
        <ecNumber evidence="1">3.-.-.-</ecNumber>
    </submittedName>
</protein>
<sequence length="185" mass="20733">MTKVFIIHGFEGRPNGGWRPWLMGELDKLDIYACSLSMPTPDYPKCDEWTNEISRHVENNPQDEIYLIGHSLGVPAILRYLEMSKAQNIAGAILVSGPSERIENKRLLSFLDRDFDFQAILTKCQKFSIIHGDNDPLVPLDNAEFLAKELNGELIIVKNGGHLNSSAGWNTLPQCLEAVVKLIEA</sequence>
<dbReference type="AlphaFoldDB" id="A0A136KKF3"/>
<dbReference type="STRING" id="1617427.UZ20_WS6002000225"/>
<dbReference type="InterPro" id="IPR029058">
    <property type="entry name" value="AB_hydrolase_fold"/>
</dbReference>
<dbReference type="PANTHER" id="PTHR15394">
    <property type="entry name" value="SERINE HYDROLASE RBBP9"/>
    <property type="match status" value="1"/>
</dbReference>
<dbReference type="EC" id="3.-.-.-" evidence="1"/>
<proteinExistence type="predicted"/>